<sequence length="326" mass="37065">MGSGEKNRLEKKNQKIPFHTMDADTCSSKTSSELDIPTEEATDSLADILSSSDSSESSLTSLTSDNLLQQMSTEEETLKLNEKSETETDTSDMTQNTPNNTELPNLSSQDWYLHPLFQGYWRHYAHAMSWCQTHRIVTQKLLQNQQHIYQRHSQPYSNSFIPKRKSKNLKTSKQPMFKIPKSKTIAPSPKEKKKQNVLFSEESTTCDDTHLSDTGSEVYEMEITDEMVDFFAQSEKHRKERDESKLGGGKGELLVDIGKASKKIPTSEAPKERPGIRRTSEMTQLYGKGAAMIHGMETALQMTYDRNVDIKQPPCWPNMPLKIVFS</sequence>
<accession>A0A6J8AWQ0</accession>
<evidence type="ECO:0000256" key="1">
    <source>
        <dbReference type="SAM" id="MobiDB-lite"/>
    </source>
</evidence>
<dbReference type="GO" id="GO:0032797">
    <property type="term" value="C:SMN complex"/>
    <property type="evidence" value="ECO:0007669"/>
    <property type="project" value="InterPro"/>
</dbReference>
<protein>
    <submittedName>
        <fullName evidence="2">GEMIN8</fullName>
    </submittedName>
</protein>
<dbReference type="PANTHER" id="PTHR16238">
    <property type="entry name" value="GEM-ASSOCIATED PROTEIN 8"/>
    <property type="match status" value="1"/>
</dbReference>
<feature type="region of interest" description="Disordered" evidence="1">
    <location>
        <begin position="1"/>
        <end position="107"/>
    </location>
</feature>
<feature type="compositionally biased region" description="Basic and acidic residues" evidence="1">
    <location>
        <begin position="76"/>
        <end position="86"/>
    </location>
</feature>
<name>A0A6J8AWQ0_MYTCO</name>
<evidence type="ECO:0000313" key="2">
    <source>
        <dbReference type="EMBL" id="CAC5375373.1"/>
    </source>
</evidence>
<dbReference type="InterPro" id="IPR034754">
    <property type="entry name" value="GEMIN8"/>
</dbReference>
<dbReference type="GO" id="GO:0000387">
    <property type="term" value="P:spliceosomal snRNP assembly"/>
    <property type="evidence" value="ECO:0007669"/>
    <property type="project" value="InterPro"/>
</dbReference>
<proteinExistence type="predicted"/>
<reference evidence="2 3" key="1">
    <citation type="submission" date="2020-06" db="EMBL/GenBank/DDBJ databases">
        <authorList>
            <person name="Li R."/>
            <person name="Bekaert M."/>
        </authorList>
    </citation>
    <scope>NUCLEOTIDE SEQUENCE [LARGE SCALE GENOMIC DNA]</scope>
    <source>
        <strain evidence="3">wild</strain>
    </source>
</reference>
<dbReference type="Proteomes" id="UP000507470">
    <property type="component" value="Unassembled WGS sequence"/>
</dbReference>
<feature type="compositionally biased region" description="Basic and acidic residues" evidence="1">
    <location>
        <begin position="1"/>
        <end position="13"/>
    </location>
</feature>
<dbReference type="Pfam" id="PF15348">
    <property type="entry name" value="GEMIN8"/>
    <property type="match status" value="1"/>
</dbReference>
<dbReference type="AlphaFoldDB" id="A0A6J8AWQ0"/>
<feature type="region of interest" description="Disordered" evidence="1">
    <location>
        <begin position="182"/>
        <end position="212"/>
    </location>
</feature>
<keyword evidence="3" id="KW-1185">Reference proteome</keyword>
<dbReference type="EMBL" id="CACVKT020002147">
    <property type="protein sequence ID" value="CAC5375373.1"/>
    <property type="molecule type" value="Genomic_DNA"/>
</dbReference>
<dbReference type="PANTHER" id="PTHR16238:SF7">
    <property type="entry name" value="GEM-ASSOCIATED PROTEIN 8"/>
    <property type="match status" value="1"/>
</dbReference>
<dbReference type="OrthoDB" id="5989213at2759"/>
<organism evidence="2 3">
    <name type="scientific">Mytilus coruscus</name>
    <name type="common">Sea mussel</name>
    <dbReference type="NCBI Taxonomy" id="42192"/>
    <lineage>
        <taxon>Eukaryota</taxon>
        <taxon>Metazoa</taxon>
        <taxon>Spiralia</taxon>
        <taxon>Lophotrochozoa</taxon>
        <taxon>Mollusca</taxon>
        <taxon>Bivalvia</taxon>
        <taxon>Autobranchia</taxon>
        <taxon>Pteriomorphia</taxon>
        <taxon>Mytilida</taxon>
        <taxon>Mytiloidea</taxon>
        <taxon>Mytilidae</taxon>
        <taxon>Mytilinae</taxon>
        <taxon>Mytilus</taxon>
    </lineage>
</organism>
<gene>
    <name evidence="2" type="ORF">MCOR_12388</name>
</gene>
<feature type="compositionally biased region" description="Polar residues" evidence="1">
    <location>
        <begin position="91"/>
        <end position="107"/>
    </location>
</feature>
<feature type="compositionally biased region" description="Low complexity" evidence="1">
    <location>
        <begin position="43"/>
        <end position="68"/>
    </location>
</feature>
<evidence type="ECO:0000313" key="3">
    <source>
        <dbReference type="Proteomes" id="UP000507470"/>
    </source>
</evidence>